<dbReference type="InterPro" id="IPR027417">
    <property type="entry name" value="P-loop_NTPase"/>
</dbReference>
<evidence type="ECO:0000256" key="2">
    <source>
        <dbReference type="ARBA" id="ARBA00022821"/>
    </source>
</evidence>
<dbReference type="AlphaFoldDB" id="A0A540KMV7"/>
<dbReference type="FunFam" id="1.10.10.10:FF:000322">
    <property type="entry name" value="Probable disease resistance protein At1g63360"/>
    <property type="match status" value="1"/>
</dbReference>
<feature type="domain" description="NB-ARC" evidence="3">
    <location>
        <begin position="38"/>
        <end position="191"/>
    </location>
</feature>
<dbReference type="InterPro" id="IPR042197">
    <property type="entry name" value="Apaf_helical"/>
</dbReference>
<organism evidence="6 7">
    <name type="scientific">Malus baccata</name>
    <name type="common">Siberian crab apple</name>
    <name type="synonym">Pyrus baccata</name>
    <dbReference type="NCBI Taxonomy" id="106549"/>
    <lineage>
        <taxon>Eukaryota</taxon>
        <taxon>Viridiplantae</taxon>
        <taxon>Streptophyta</taxon>
        <taxon>Embryophyta</taxon>
        <taxon>Tracheophyta</taxon>
        <taxon>Spermatophyta</taxon>
        <taxon>Magnoliopsida</taxon>
        <taxon>eudicotyledons</taxon>
        <taxon>Gunneridae</taxon>
        <taxon>Pentapetalae</taxon>
        <taxon>rosids</taxon>
        <taxon>fabids</taxon>
        <taxon>Rosales</taxon>
        <taxon>Rosaceae</taxon>
        <taxon>Amygdaloideae</taxon>
        <taxon>Maleae</taxon>
        <taxon>Malus</taxon>
    </lineage>
</organism>
<dbReference type="GO" id="GO:0043531">
    <property type="term" value="F:ADP binding"/>
    <property type="evidence" value="ECO:0007669"/>
    <property type="project" value="InterPro"/>
</dbReference>
<dbReference type="Pfam" id="PF23559">
    <property type="entry name" value="WHD_DRP"/>
    <property type="match status" value="1"/>
</dbReference>
<protein>
    <submittedName>
        <fullName evidence="6">Uncharacterized protein</fullName>
    </submittedName>
</protein>
<proteinExistence type="predicted"/>
<keyword evidence="1" id="KW-0677">Repeat</keyword>
<dbReference type="SUPFAM" id="SSF52540">
    <property type="entry name" value="P-loop containing nucleoside triphosphate hydrolases"/>
    <property type="match status" value="1"/>
</dbReference>
<evidence type="ECO:0000259" key="3">
    <source>
        <dbReference type="Pfam" id="PF00931"/>
    </source>
</evidence>
<dbReference type="STRING" id="106549.A0A540KMV7"/>
<sequence>MTESGGDTSFQRQQERRRSFPHAIEPHVVGCADGIEILVAQLIKDKRHRVVSIWGMGGLDRVRCHFDCFAWVCISQQCHGREVLEELLNQLSSTNEERQEIAILNEDEIAKRLCTKQRERKCLVVLDDIWTCDVWNSLQAGFPMNEETESRILLTTRNKEVAYCADKNGFIYQPLSLNEDESWELFEKIAMFQMEDTNPEIYAKKKDLGMKMLRHCEGLPFAITVLGGLLSRKNSVDEWDMVHMNFYAYIRRATDLGPEYEGEEYGGVLWLLALSYDNLPYQLKLCFLYLAHFPKDYEVPVNRLTQLWMAEGFVSSTSMEKMEDVSYGCLSELVDRSMVQVGQHGLTKKIKTCCLHGLMRDLCMVKAKEWNILRIINYSAATVTKETTSGRVQRLAIYLEKELDFYYLNRDERERHLRSMLFFVPEQFILNLNFGQRVLRSLLNSYKLLRVLRFEDIFMRRSFKLPGEIGNLVHLRFLSLRNTKMQELPPSVGNLVCLQTLDLRGTNAQVGLLLKVPNVFWKMEKLRHVYLPSIIRGEGRLSFATHASNLQTVVNVSVSASDLYDFVNLTNLRRLELRVKGRIRQLPEDLLFLPNLTKLTLCGIHHDRLKDDNIEILENLPSLRMLFLDNNAALGYFPGPLVCSAGGFPRLEFLSLRSLIELKEWRVEKGAMPSLSRLHIERCSPSFTVPDGLRYVTTLKELTIKGVTRGFGSRLEEGGEEFYKIKHVNSVLITDFFTSPSLEYWRT</sequence>
<dbReference type="InterPro" id="IPR036388">
    <property type="entry name" value="WH-like_DNA-bd_sf"/>
</dbReference>
<name>A0A540KMV7_MALBA</name>
<reference evidence="6 7" key="1">
    <citation type="journal article" date="2019" name="G3 (Bethesda)">
        <title>Sequencing of a Wild Apple (Malus baccata) Genome Unravels the Differences Between Cultivated and Wild Apple Species Regarding Disease Resistance and Cold Tolerance.</title>
        <authorList>
            <person name="Chen X."/>
        </authorList>
    </citation>
    <scope>NUCLEOTIDE SEQUENCE [LARGE SCALE GENOMIC DNA]</scope>
    <source>
        <strain evidence="7">cv. Shandingzi</strain>
        <tissue evidence="6">Leaves</tissue>
    </source>
</reference>
<gene>
    <name evidence="6" type="ORF">C1H46_038898</name>
</gene>
<dbReference type="InterPro" id="IPR002182">
    <property type="entry name" value="NB-ARC"/>
</dbReference>
<keyword evidence="2" id="KW-0611">Plant defense</keyword>
<evidence type="ECO:0000259" key="4">
    <source>
        <dbReference type="Pfam" id="PF23559"/>
    </source>
</evidence>
<dbReference type="PANTHER" id="PTHR23155:SF1185">
    <property type="entry name" value="DISEASE RESISTANCE RPP8-LIKE PROTEIN 3-RELATED"/>
    <property type="match status" value="1"/>
</dbReference>
<dbReference type="PANTHER" id="PTHR23155">
    <property type="entry name" value="DISEASE RESISTANCE PROTEIN RP"/>
    <property type="match status" value="1"/>
</dbReference>
<dbReference type="Pfam" id="PF00931">
    <property type="entry name" value="NB-ARC"/>
    <property type="match status" value="1"/>
</dbReference>
<keyword evidence="7" id="KW-1185">Reference proteome</keyword>
<comment type="caution">
    <text evidence="6">The sequence shown here is derived from an EMBL/GenBank/DDBJ whole genome shotgun (WGS) entry which is preliminary data.</text>
</comment>
<dbReference type="Pfam" id="PF23598">
    <property type="entry name" value="LRR_14"/>
    <property type="match status" value="1"/>
</dbReference>
<feature type="domain" description="Disease resistance R13L4/SHOC-2-like LRR" evidence="5">
    <location>
        <begin position="442"/>
        <end position="591"/>
    </location>
</feature>
<dbReference type="Gene3D" id="3.80.10.10">
    <property type="entry name" value="Ribonuclease Inhibitor"/>
    <property type="match status" value="1"/>
</dbReference>
<evidence type="ECO:0000259" key="5">
    <source>
        <dbReference type="Pfam" id="PF23598"/>
    </source>
</evidence>
<dbReference type="InterPro" id="IPR032675">
    <property type="entry name" value="LRR_dom_sf"/>
</dbReference>
<accession>A0A540KMV7</accession>
<evidence type="ECO:0000313" key="7">
    <source>
        <dbReference type="Proteomes" id="UP000315295"/>
    </source>
</evidence>
<feature type="domain" description="Disease resistance protein winged helix" evidence="4">
    <location>
        <begin position="293"/>
        <end position="363"/>
    </location>
</feature>
<dbReference type="Gene3D" id="1.10.8.430">
    <property type="entry name" value="Helical domain of apoptotic protease-activating factors"/>
    <property type="match status" value="1"/>
</dbReference>
<dbReference type="Gene3D" id="3.40.50.300">
    <property type="entry name" value="P-loop containing nucleotide triphosphate hydrolases"/>
    <property type="match status" value="1"/>
</dbReference>
<dbReference type="InterPro" id="IPR058922">
    <property type="entry name" value="WHD_DRP"/>
</dbReference>
<dbReference type="EMBL" id="VIEB01001089">
    <property type="protein sequence ID" value="TQD75555.1"/>
    <property type="molecule type" value="Genomic_DNA"/>
</dbReference>
<dbReference type="Proteomes" id="UP000315295">
    <property type="component" value="Unassembled WGS sequence"/>
</dbReference>
<dbReference type="Gene3D" id="1.10.10.10">
    <property type="entry name" value="Winged helix-like DNA-binding domain superfamily/Winged helix DNA-binding domain"/>
    <property type="match status" value="1"/>
</dbReference>
<dbReference type="InterPro" id="IPR055414">
    <property type="entry name" value="LRR_R13L4/SHOC2-like"/>
</dbReference>
<dbReference type="InterPro" id="IPR044974">
    <property type="entry name" value="Disease_R_plants"/>
</dbReference>
<evidence type="ECO:0000256" key="1">
    <source>
        <dbReference type="ARBA" id="ARBA00022737"/>
    </source>
</evidence>
<dbReference type="GO" id="GO:0098542">
    <property type="term" value="P:defense response to other organism"/>
    <property type="evidence" value="ECO:0007669"/>
    <property type="project" value="TreeGrafter"/>
</dbReference>
<dbReference type="PRINTS" id="PR00364">
    <property type="entry name" value="DISEASERSIST"/>
</dbReference>
<evidence type="ECO:0000313" key="6">
    <source>
        <dbReference type="EMBL" id="TQD75555.1"/>
    </source>
</evidence>
<dbReference type="SUPFAM" id="SSF52058">
    <property type="entry name" value="L domain-like"/>
    <property type="match status" value="1"/>
</dbReference>